<accession>V4B5C6</accession>
<feature type="non-terminal residue" evidence="1">
    <location>
        <position position="89"/>
    </location>
</feature>
<dbReference type="Proteomes" id="UP000030746">
    <property type="component" value="Unassembled WGS sequence"/>
</dbReference>
<dbReference type="GeneID" id="20229500"/>
<keyword evidence="2" id="KW-1185">Reference proteome</keyword>
<dbReference type="CTD" id="20229500"/>
<dbReference type="RefSeq" id="XP_009046216.1">
    <property type="nucleotide sequence ID" value="XM_009047968.1"/>
</dbReference>
<feature type="non-terminal residue" evidence="1">
    <location>
        <position position="1"/>
    </location>
</feature>
<organism evidence="1 2">
    <name type="scientific">Lottia gigantea</name>
    <name type="common">Giant owl limpet</name>
    <dbReference type="NCBI Taxonomy" id="225164"/>
    <lineage>
        <taxon>Eukaryota</taxon>
        <taxon>Metazoa</taxon>
        <taxon>Spiralia</taxon>
        <taxon>Lophotrochozoa</taxon>
        <taxon>Mollusca</taxon>
        <taxon>Gastropoda</taxon>
        <taxon>Patellogastropoda</taxon>
        <taxon>Lottioidea</taxon>
        <taxon>Lottiidae</taxon>
        <taxon>Lottia</taxon>
    </lineage>
</organism>
<sequence length="89" mass="10026">DFKNFLRMDANSFDELLDMITPLIEKQKTNMRDPISPSERLSVTLRYLATGNSFEDLKFNTAISPQAIGKIVIEACEALITCLGPYIKV</sequence>
<protein>
    <recommendedName>
        <fullName evidence="3">DDE Tnp4 domain-containing protein</fullName>
    </recommendedName>
</protein>
<dbReference type="KEGG" id="lgi:LOTGIDRAFT_100018"/>
<gene>
    <name evidence="1" type="ORF">LOTGIDRAFT_100018</name>
</gene>
<dbReference type="OrthoDB" id="6136079at2759"/>
<dbReference type="OMA" id="ILVWENE"/>
<proteinExistence type="predicted"/>
<evidence type="ECO:0000313" key="1">
    <source>
        <dbReference type="EMBL" id="ESP02746.1"/>
    </source>
</evidence>
<dbReference type="AlphaFoldDB" id="V4B5C6"/>
<dbReference type="EMBL" id="KB200129">
    <property type="protein sequence ID" value="ESP02746.1"/>
    <property type="molecule type" value="Genomic_DNA"/>
</dbReference>
<evidence type="ECO:0008006" key="3">
    <source>
        <dbReference type="Google" id="ProtNLM"/>
    </source>
</evidence>
<reference evidence="1 2" key="1">
    <citation type="journal article" date="2013" name="Nature">
        <title>Insights into bilaterian evolution from three spiralian genomes.</title>
        <authorList>
            <person name="Simakov O."/>
            <person name="Marletaz F."/>
            <person name="Cho S.J."/>
            <person name="Edsinger-Gonzales E."/>
            <person name="Havlak P."/>
            <person name="Hellsten U."/>
            <person name="Kuo D.H."/>
            <person name="Larsson T."/>
            <person name="Lv J."/>
            <person name="Arendt D."/>
            <person name="Savage R."/>
            <person name="Osoegawa K."/>
            <person name="de Jong P."/>
            <person name="Grimwood J."/>
            <person name="Chapman J.A."/>
            <person name="Shapiro H."/>
            <person name="Aerts A."/>
            <person name="Otillar R.P."/>
            <person name="Terry A.Y."/>
            <person name="Boore J.L."/>
            <person name="Grigoriev I.V."/>
            <person name="Lindberg D.R."/>
            <person name="Seaver E.C."/>
            <person name="Weisblat D.A."/>
            <person name="Putnam N.H."/>
            <person name="Rokhsar D.S."/>
        </authorList>
    </citation>
    <scope>NUCLEOTIDE SEQUENCE [LARGE SCALE GENOMIC DNA]</scope>
</reference>
<dbReference type="HOGENOM" id="CLU_018552_10_3_1"/>
<name>V4B5C6_LOTGI</name>
<evidence type="ECO:0000313" key="2">
    <source>
        <dbReference type="Proteomes" id="UP000030746"/>
    </source>
</evidence>